<accession>A0ABU8P4D7</accession>
<dbReference type="InterPro" id="IPR036249">
    <property type="entry name" value="Thioredoxin-like_sf"/>
</dbReference>
<dbReference type="EMBL" id="JBAHUZ010000011">
    <property type="protein sequence ID" value="MEJ4138689.1"/>
    <property type="molecule type" value="Genomic_DNA"/>
</dbReference>
<keyword evidence="10" id="KW-1185">Reference proteome</keyword>
<name>A0ABU8P4D7_9CORY</name>
<dbReference type="PROSITE" id="PS51352">
    <property type="entry name" value="THIOREDOXIN_2"/>
    <property type="match status" value="1"/>
</dbReference>
<dbReference type="PRINTS" id="PR00421">
    <property type="entry name" value="THIOREDOXIN"/>
</dbReference>
<evidence type="ECO:0000313" key="9">
    <source>
        <dbReference type="EMBL" id="MEJ4138689.1"/>
    </source>
</evidence>
<reference evidence="9 10" key="1">
    <citation type="submission" date="2024-02" db="EMBL/GenBank/DDBJ databases">
        <title>Whole genome sequencing and characterization of Corynebacterium isolated from the ocular surface of dry eye disease sufferers.</title>
        <authorList>
            <person name="Naqvi M."/>
        </authorList>
    </citation>
    <scope>NUCLEOTIDE SEQUENCE [LARGE SCALE GENOMIC DNA]</scope>
    <source>
        <strain evidence="9 10">PCR27</strain>
    </source>
</reference>
<dbReference type="RefSeq" id="WP_337887652.1">
    <property type="nucleotide sequence ID" value="NZ_JASPHO010000007.1"/>
</dbReference>
<keyword evidence="6" id="KW-0676">Redox-active center</keyword>
<comment type="similarity">
    <text evidence="2">Belongs to the thioredoxin family.</text>
</comment>
<protein>
    <recommendedName>
        <fullName evidence="7">Thioredoxin</fullName>
    </recommendedName>
</protein>
<evidence type="ECO:0000313" key="10">
    <source>
        <dbReference type="Proteomes" id="UP001372244"/>
    </source>
</evidence>
<dbReference type="SUPFAM" id="SSF52833">
    <property type="entry name" value="Thioredoxin-like"/>
    <property type="match status" value="1"/>
</dbReference>
<proteinExistence type="inferred from homology"/>
<comment type="function">
    <text evidence="1">Participates in various redox reactions through the reversible oxidation of its active center dithiol to a disulfide and catalyzes dithiol-disulfide exchange reactions.</text>
</comment>
<evidence type="ECO:0000256" key="7">
    <source>
        <dbReference type="NCBIfam" id="TIGR01068"/>
    </source>
</evidence>
<evidence type="ECO:0000256" key="4">
    <source>
        <dbReference type="ARBA" id="ARBA00022982"/>
    </source>
</evidence>
<evidence type="ECO:0000256" key="3">
    <source>
        <dbReference type="ARBA" id="ARBA00022448"/>
    </source>
</evidence>
<dbReference type="Gene3D" id="3.40.30.10">
    <property type="entry name" value="Glutaredoxin"/>
    <property type="match status" value="1"/>
</dbReference>
<dbReference type="InterPro" id="IPR005746">
    <property type="entry name" value="Thioredoxin"/>
</dbReference>
<sequence>MSAGHALYGVVLGAHNDPFLELVSGLIVYPLGVYDKDISCTLGNKAIRKGVRTIMATIDVTEENFEETVTGEGITLVDAWADWCGPCKRFAPVFEKASEEHTDATFAKLDTEANQGLASALEIQSIPTLMIFRDGILVFREAGALPPAALEDLLKQVKDLDMEEVRRQVEEQNAQG</sequence>
<evidence type="ECO:0000256" key="6">
    <source>
        <dbReference type="ARBA" id="ARBA00023284"/>
    </source>
</evidence>
<dbReference type="Pfam" id="PF00085">
    <property type="entry name" value="Thioredoxin"/>
    <property type="match status" value="1"/>
</dbReference>
<keyword evidence="3" id="KW-0813">Transport</keyword>
<keyword evidence="4" id="KW-0249">Electron transport</keyword>
<keyword evidence="5" id="KW-1015">Disulfide bond</keyword>
<evidence type="ECO:0000256" key="5">
    <source>
        <dbReference type="ARBA" id="ARBA00023157"/>
    </source>
</evidence>
<dbReference type="CDD" id="cd02947">
    <property type="entry name" value="TRX_family"/>
    <property type="match status" value="1"/>
</dbReference>
<dbReference type="PANTHER" id="PTHR45663:SF40">
    <property type="entry name" value="THIOREDOXIN 2"/>
    <property type="match status" value="1"/>
</dbReference>
<comment type="caution">
    <text evidence="9">The sequence shown here is derived from an EMBL/GenBank/DDBJ whole genome shotgun (WGS) entry which is preliminary data.</text>
</comment>
<evidence type="ECO:0000256" key="2">
    <source>
        <dbReference type="ARBA" id="ARBA00008987"/>
    </source>
</evidence>
<evidence type="ECO:0000259" key="8">
    <source>
        <dbReference type="PROSITE" id="PS51352"/>
    </source>
</evidence>
<dbReference type="InterPro" id="IPR013766">
    <property type="entry name" value="Thioredoxin_domain"/>
</dbReference>
<feature type="domain" description="Thioredoxin" evidence="8">
    <location>
        <begin position="40"/>
        <end position="159"/>
    </location>
</feature>
<evidence type="ECO:0000256" key="1">
    <source>
        <dbReference type="ARBA" id="ARBA00003318"/>
    </source>
</evidence>
<organism evidence="9 10">
    <name type="scientific">Corynebacterium marquesiae</name>
    <dbReference type="NCBI Taxonomy" id="2913503"/>
    <lineage>
        <taxon>Bacteria</taxon>
        <taxon>Bacillati</taxon>
        <taxon>Actinomycetota</taxon>
        <taxon>Actinomycetes</taxon>
        <taxon>Mycobacteriales</taxon>
        <taxon>Corynebacteriaceae</taxon>
        <taxon>Corynebacterium</taxon>
    </lineage>
</organism>
<dbReference type="Proteomes" id="UP001372244">
    <property type="component" value="Unassembled WGS sequence"/>
</dbReference>
<dbReference type="PANTHER" id="PTHR45663">
    <property type="entry name" value="GEO12009P1"/>
    <property type="match status" value="1"/>
</dbReference>
<gene>
    <name evidence="9" type="primary">trxA</name>
    <name evidence="9" type="ORF">V5S76_06085</name>
</gene>
<dbReference type="NCBIfam" id="TIGR01068">
    <property type="entry name" value="thioredoxin"/>
    <property type="match status" value="1"/>
</dbReference>